<protein>
    <recommendedName>
        <fullName evidence="5">Ubiquitin-related modifier 1</fullName>
    </recommendedName>
</protein>
<dbReference type="InterPro" id="IPR015221">
    <property type="entry name" value="Urm1"/>
</dbReference>
<reference evidence="6 7" key="1">
    <citation type="submission" date="2019-02" db="EMBL/GenBank/DDBJ databases">
        <title>Genome sequencing of the rare red list fungi Hericium alpestre (H. flagellum).</title>
        <authorList>
            <person name="Buettner E."/>
            <person name="Kellner H."/>
        </authorList>
    </citation>
    <scope>NUCLEOTIDE SEQUENCE [LARGE SCALE GENOMIC DNA]</scope>
    <source>
        <strain evidence="6 7">DSM 108284</strain>
    </source>
</reference>
<feature type="non-terminal residue" evidence="6">
    <location>
        <position position="92"/>
    </location>
</feature>
<comment type="caution">
    <text evidence="6">The sequence shown here is derived from an EMBL/GenBank/DDBJ whole genome shotgun (WGS) entry which is preliminary data.</text>
</comment>
<keyword evidence="4" id="KW-0833">Ubl conjugation pathway</keyword>
<name>A0A4Y9ZQA3_9AGAM</name>
<comment type="similarity">
    <text evidence="5">Belongs to the URM1 family.</text>
</comment>
<evidence type="ECO:0000256" key="5">
    <source>
        <dbReference type="RuleBase" id="RU361182"/>
    </source>
</evidence>
<keyword evidence="3 5" id="KW-0819">tRNA processing</keyword>
<keyword evidence="2" id="KW-1017">Isopeptide bond</keyword>
<dbReference type="STRING" id="135208.A0A4Y9ZQA3"/>
<dbReference type="AlphaFoldDB" id="A0A4Y9ZQA3"/>
<organism evidence="6 7">
    <name type="scientific">Hericium alpestre</name>
    <dbReference type="NCBI Taxonomy" id="135208"/>
    <lineage>
        <taxon>Eukaryota</taxon>
        <taxon>Fungi</taxon>
        <taxon>Dikarya</taxon>
        <taxon>Basidiomycota</taxon>
        <taxon>Agaricomycotina</taxon>
        <taxon>Agaricomycetes</taxon>
        <taxon>Russulales</taxon>
        <taxon>Hericiaceae</taxon>
        <taxon>Hericium</taxon>
    </lineage>
</organism>
<evidence type="ECO:0000256" key="2">
    <source>
        <dbReference type="ARBA" id="ARBA00022499"/>
    </source>
</evidence>
<evidence type="ECO:0000256" key="4">
    <source>
        <dbReference type="ARBA" id="ARBA00022786"/>
    </source>
</evidence>
<keyword evidence="1 5" id="KW-0963">Cytoplasm</keyword>
<gene>
    <name evidence="6" type="ORF">EWM64_g7772</name>
</gene>
<dbReference type="GO" id="GO:0005737">
    <property type="term" value="C:cytoplasm"/>
    <property type="evidence" value="ECO:0007669"/>
    <property type="project" value="UniProtKB-SubCell"/>
</dbReference>
<evidence type="ECO:0000313" key="6">
    <source>
        <dbReference type="EMBL" id="TFY76237.1"/>
    </source>
</evidence>
<evidence type="ECO:0000256" key="3">
    <source>
        <dbReference type="ARBA" id="ARBA00022694"/>
    </source>
</evidence>
<accession>A0A4Y9ZQA3</accession>
<comment type="pathway">
    <text evidence="5">tRNA modification; 5-methoxycarbonylmethyl-2-thiouridine-tRNA biosynthesis.</text>
</comment>
<evidence type="ECO:0000256" key="1">
    <source>
        <dbReference type="ARBA" id="ARBA00022490"/>
    </source>
</evidence>
<dbReference type="Pfam" id="PF09138">
    <property type="entry name" value="Urm1"/>
    <property type="match status" value="1"/>
</dbReference>
<dbReference type="UniPathway" id="UPA00988"/>
<dbReference type="Proteomes" id="UP000298061">
    <property type="component" value="Unassembled WGS sequence"/>
</dbReference>
<dbReference type="InterPro" id="IPR012675">
    <property type="entry name" value="Beta-grasp_dom_sf"/>
</dbReference>
<dbReference type="GO" id="GO:0034227">
    <property type="term" value="P:tRNA thio-modification"/>
    <property type="evidence" value="ECO:0007669"/>
    <property type="project" value="InterPro"/>
</dbReference>
<dbReference type="EMBL" id="SFCI01001270">
    <property type="protein sequence ID" value="TFY76237.1"/>
    <property type="molecule type" value="Genomic_DNA"/>
</dbReference>
<comment type="subcellular location">
    <subcellularLocation>
        <location evidence="5">Cytoplasm</location>
    </subcellularLocation>
</comment>
<dbReference type="InterPro" id="IPR016155">
    <property type="entry name" value="Mopterin_synth/thiamin_S_b"/>
</dbReference>
<dbReference type="SUPFAM" id="SSF54285">
    <property type="entry name" value="MoaD/ThiS"/>
    <property type="match status" value="1"/>
</dbReference>
<proteinExistence type="inferred from homology"/>
<dbReference type="PANTHER" id="PTHR14986">
    <property type="entry name" value="RURM1 PROTEIN"/>
    <property type="match status" value="1"/>
</dbReference>
<keyword evidence="7" id="KW-1185">Reference proteome</keyword>
<evidence type="ECO:0000313" key="7">
    <source>
        <dbReference type="Proteomes" id="UP000298061"/>
    </source>
</evidence>
<dbReference type="Gene3D" id="3.10.20.30">
    <property type="match status" value="1"/>
</dbReference>
<dbReference type="OrthoDB" id="10248987at2759"/>
<sequence>MSTSKPSTINLKIEFGGGLELLFNNQRSHRIALPSVAPSTSFASPSSPPAPTRPADITFLISWLKNNLLMERAELFVDDDGVGVCVLSLSPI</sequence>